<dbReference type="Gene3D" id="3.40.50.150">
    <property type="entry name" value="Vaccinia Virus protein VP39"/>
    <property type="match status" value="1"/>
</dbReference>
<organism evidence="1 2">
    <name type="scientific">Kluyvera cryocrescens</name>
    <name type="common">Kluyvera citrophila</name>
    <dbReference type="NCBI Taxonomy" id="580"/>
    <lineage>
        <taxon>Bacteria</taxon>
        <taxon>Pseudomonadati</taxon>
        <taxon>Pseudomonadota</taxon>
        <taxon>Gammaproteobacteria</taxon>
        <taxon>Enterobacterales</taxon>
        <taxon>Enterobacteriaceae</taxon>
        <taxon>Kluyvera</taxon>
    </lineage>
</organism>
<accession>A0A485BCW6</accession>
<protein>
    <submittedName>
        <fullName evidence="1">Uncharacterized protein</fullName>
    </submittedName>
</protein>
<gene>
    <name evidence="1" type="ORF">NCTC12993_04435</name>
</gene>
<reference evidence="1 2" key="1">
    <citation type="submission" date="2019-03" db="EMBL/GenBank/DDBJ databases">
        <authorList>
            <consortium name="Pathogen Informatics"/>
        </authorList>
    </citation>
    <scope>NUCLEOTIDE SEQUENCE [LARGE SCALE GENOMIC DNA]</scope>
    <source>
        <strain evidence="1 2">NCTC12993</strain>
    </source>
</reference>
<name>A0A485BCW6_KLUCR</name>
<dbReference type="AlphaFoldDB" id="A0A485BCW6"/>
<dbReference type="Proteomes" id="UP000401081">
    <property type="component" value="Unassembled WGS sequence"/>
</dbReference>
<dbReference type="EMBL" id="CAADJD010000021">
    <property type="protein sequence ID" value="VFS70651.1"/>
    <property type="molecule type" value="Genomic_DNA"/>
</dbReference>
<dbReference type="InterPro" id="IPR029063">
    <property type="entry name" value="SAM-dependent_MTases_sf"/>
</dbReference>
<keyword evidence="2" id="KW-1185">Reference proteome</keyword>
<proteinExistence type="predicted"/>
<sequence length="65" mass="7091">MAILASQHTGLAVKQMTFSDVDAVARYEGIWCCASLLHVSAMELPAAMAKTRSGAKAWRYLVCLF</sequence>
<evidence type="ECO:0000313" key="2">
    <source>
        <dbReference type="Proteomes" id="UP000401081"/>
    </source>
</evidence>
<evidence type="ECO:0000313" key="1">
    <source>
        <dbReference type="EMBL" id="VFS70651.1"/>
    </source>
</evidence>